<dbReference type="InterPro" id="IPR036640">
    <property type="entry name" value="ABC1_TM_sf"/>
</dbReference>
<feature type="domain" description="ABC transporter" evidence="10">
    <location>
        <begin position="600"/>
        <end position="833"/>
    </location>
</feature>
<evidence type="ECO:0000256" key="1">
    <source>
        <dbReference type="ARBA" id="ARBA00004141"/>
    </source>
</evidence>
<dbReference type="PROSITE" id="PS50929">
    <property type="entry name" value="ABC_TM1F"/>
    <property type="match status" value="1"/>
</dbReference>
<dbReference type="InterPro" id="IPR056227">
    <property type="entry name" value="TMD0_ABC"/>
</dbReference>
<keyword evidence="5" id="KW-0067">ATP-binding</keyword>
<dbReference type="Pfam" id="PF00005">
    <property type="entry name" value="ABC_tran"/>
    <property type="match status" value="1"/>
</dbReference>
<evidence type="ECO:0000256" key="9">
    <source>
        <dbReference type="SAM" id="Phobius"/>
    </source>
</evidence>
<dbReference type="PANTHER" id="PTHR24223:SF399">
    <property type="entry name" value="ABC TRANSPORTER ATNG"/>
    <property type="match status" value="1"/>
</dbReference>
<reference evidence="12 13" key="1">
    <citation type="journal article" date="2024" name="Commun. Biol.">
        <title>Comparative genomic analysis of thermophilic fungi reveals convergent evolutionary adaptations and gene losses.</title>
        <authorList>
            <person name="Steindorff A.S."/>
            <person name="Aguilar-Pontes M.V."/>
            <person name="Robinson A.J."/>
            <person name="Andreopoulos B."/>
            <person name="LaButti K."/>
            <person name="Kuo A."/>
            <person name="Mondo S."/>
            <person name="Riley R."/>
            <person name="Otillar R."/>
            <person name="Haridas S."/>
            <person name="Lipzen A."/>
            <person name="Grimwood J."/>
            <person name="Schmutz J."/>
            <person name="Clum A."/>
            <person name="Reid I.D."/>
            <person name="Moisan M.C."/>
            <person name="Butler G."/>
            <person name="Nguyen T.T.M."/>
            <person name="Dewar K."/>
            <person name="Conant G."/>
            <person name="Drula E."/>
            <person name="Henrissat B."/>
            <person name="Hansel C."/>
            <person name="Singer S."/>
            <person name="Hutchinson M.I."/>
            <person name="de Vries R.P."/>
            <person name="Natvig D.O."/>
            <person name="Powell A.J."/>
            <person name="Tsang A."/>
            <person name="Grigoriev I.V."/>
        </authorList>
    </citation>
    <scope>NUCLEOTIDE SEQUENCE [LARGE SCALE GENOMIC DNA]</scope>
    <source>
        <strain evidence="12 13">CBS 494.80</strain>
    </source>
</reference>
<gene>
    <name evidence="12" type="ORF">VTL71DRAFT_1027</name>
</gene>
<dbReference type="InterPro" id="IPR017871">
    <property type="entry name" value="ABC_transporter-like_CS"/>
</dbReference>
<dbReference type="SUPFAM" id="SSF52540">
    <property type="entry name" value="P-loop containing nucleoside triphosphate hydrolases"/>
    <property type="match status" value="1"/>
</dbReference>
<feature type="region of interest" description="Disordered" evidence="8">
    <location>
        <begin position="838"/>
        <end position="880"/>
    </location>
</feature>
<feature type="compositionally biased region" description="Basic and acidic residues" evidence="8">
    <location>
        <begin position="863"/>
        <end position="880"/>
    </location>
</feature>
<evidence type="ECO:0000256" key="5">
    <source>
        <dbReference type="ARBA" id="ARBA00022840"/>
    </source>
</evidence>
<dbReference type="InterPro" id="IPR044746">
    <property type="entry name" value="ABCC_6TM_D1"/>
</dbReference>
<feature type="transmembrane region" description="Helical" evidence="9">
    <location>
        <begin position="529"/>
        <end position="549"/>
    </location>
</feature>
<dbReference type="Proteomes" id="UP001595075">
    <property type="component" value="Unassembled WGS sequence"/>
</dbReference>
<feature type="transmembrane region" description="Helical" evidence="9">
    <location>
        <begin position="36"/>
        <end position="56"/>
    </location>
</feature>
<feature type="transmembrane region" description="Helical" evidence="9">
    <location>
        <begin position="101"/>
        <end position="120"/>
    </location>
</feature>
<evidence type="ECO:0000256" key="2">
    <source>
        <dbReference type="ARBA" id="ARBA00022448"/>
    </source>
</evidence>
<evidence type="ECO:0000256" key="6">
    <source>
        <dbReference type="ARBA" id="ARBA00022989"/>
    </source>
</evidence>
<feature type="transmembrane region" description="Helical" evidence="9">
    <location>
        <begin position="497"/>
        <end position="517"/>
    </location>
</feature>
<feature type="transmembrane region" description="Helical" evidence="9">
    <location>
        <begin position="160"/>
        <end position="179"/>
    </location>
</feature>
<comment type="subcellular location">
    <subcellularLocation>
        <location evidence="1">Membrane</location>
        <topology evidence="1">Multi-pass membrane protein</topology>
    </subcellularLocation>
</comment>
<evidence type="ECO:0000256" key="3">
    <source>
        <dbReference type="ARBA" id="ARBA00022692"/>
    </source>
</evidence>
<dbReference type="EMBL" id="JAZHXI010000001">
    <property type="protein sequence ID" value="KAL2076084.1"/>
    <property type="molecule type" value="Genomic_DNA"/>
</dbReference>
<evidence type="ECO:0000256" key="8">
    <source>
        <dbReference type="SAM" id="MobiDB-lite"/>
    </source>
</evidence>
<feature type="transmembrane region" description="Helical" evidence="9">
    <location>
        <begin position="311"/>
        <end position="333"/>
    </location>
</feature>
<accession>A0ABR4D415</accession>
<dbReference type="InterPro" id="IPR027417">
    <property type="entry name" value="P-loop_NTPase"/>
</dbReference>
<dbReference type="PROSITE" id="PS50893">
    <property type="entry name" value="ABC_TRANSPORTER_2"/>
    <property type="match status" value="1"/>
</dbReference>
<dbReference type="InterPro" id="IPR011527">
    <property type="entry name" value="ABC1_TM_dom"/>
</dbReference>
<evidence type="ECO:0000256" key="4">
    <source>
        <dbReference type="ARBA" id="ARBA00022741"/>
    </source>
</evidence>
<dbReference type="PROSITE" id="PS00211">
    <property type="entry name" value="ABC_TRANSPORTER_1"/>
    <property type="match status" value="1"/>
</dbReference>
<dbReference type="Pfam" id="PF24357">
    <property type="entry name" value="TMD0_ABC"/>
    <property type="match status" value="1"/>
</dbReference>
<keyword evidence="6 9" id="KW-1133">Transmembrane helix</keyword>
<dbReference type="Gene3D" id="1.20.1560.10">
    <property type="entry name" value="ABC transporter type 1, transmembrane domain"/>
    <property type="match status" value="1"/>
</dbReference>
<keyword evidence="4" id="KW-0547">Nucleotide-binding</keyword>
<keyword evidence="7 9" id="KW-0472">Membrane</keyword>
<keyword evidence="13" id="KW-1185">Reference proteome</keyword>
<feature type="domain" description="ABC transmembrane type-1" evidence="11">
    <location>
        <begin position="281"/>
        <end position="552"/>
    </location>
</feature>
<dbReference type="SUPFAM" id="SSF90123">
    <property type="entry name" value="ABC transporter transmembrane region"/>
    <property type="match status" value="1"/>
</dbReference>
<evidence type="ECO:0000259" key="10">
    <source>
        <dbReference type="PROSITE" id="PS50893"/>
    </source>
</evidence>
<organism evidence="12 13">
    <name type="scientific">Oculimacula yallundae</name>
    <dbReference type="NCBI Taxonomy" id="86028"/>
    <lineage>
        <taxon>Eukaryota</taxon>
        <taxon>Fungi</taxon>
        <taxon>Dikarya</taxon>
        <taxon>Ascomycota</taxon>
        <taxon>Pezizomycotina</taxon>
        <taxon>Leotiomycetes</taxon>
        <taxon>Helotiales</taxon>
        <taxon>Ploettnerulaceae</taxon>
        <taxon>Oculimacula</taxon>
    </lineage>
</organism>
<keyword evidence="2" id="KW-0813">Transport</keyword>
<feature type="transmembrane region" description="Helical" evidence="9">
    <location>
        <begin position="77"/>
        <end position="95"/>
    </location>
</feature>
<dbReference type="InterPro" id="IPR003593">
    <property type="entry name" value="AAA+_ATPase"/>
</dbReference>
<feature type="transmembrane region" description="Helical" evidence="9">
    <location>
        <begin position="408"/>
        <end position="431"/>
    </location>
</feature>
<feature type="transmembrane region" description="Helical" evidence="9">
    <location>
        <begin position="132"/>
        <end position="148"/>
    </location>
</feature>
<dbReference type="CDD" id="cd18579">
    <property type="entry name" value="ABC_6TM_ABCC_D1"/>
    <property type="match status" value="1"/>
</dbReference>
<dbReference type="Gene3D" id="3.40.50.300">
    <property type="entry name" value="P-loop containing nucleotide triphosphate hydrolases"/>
    <property type="match status" value="1"/>
</dbReference>
<evidence type="ECO:0000313" key="13">
    <source>
        <dbReference type="Proteomes" id="UP001595075"/>
    </source>
</evidence>
<keyword evidence="3 9" id="KW-0812">Transmembrane</keyword>
<dbReference type="InterPro" id="IPR003439">
    <property type="entry name" value="ABC_transporter-like_ATP-bd"/>
</dbReference>
<proteinExistence type="predicted"/>
<evidence type="ECO:0000313" key="12">
    <source>
        <dbReference type="EMBL" id="KAL2076084.1"/>
    </source>
</evidence>
<sequence>MSMSLECVSGADNLFGPRVHNCHDSFDFTLLFEQSIFGVVPSAILLLTFCWKLPLLRKDESKVSLTAPKTSRTLKQVTGICVASTQLVLLILWALEASQRTKASIASGALAFVASVAVILHMSWEHTRSVRPSAVICTYLFFDILLGIPQCRTLWLRNEIDISVVFTIGLGMKAFMLWLESQGKQQILKAPYQLYPPEALGGIWHQITFWWLNTLLVKGSKSLLKLENLFSVDTDLSSESLKLKFQRSWMPKPHNVSRHSLMLATFACFKRSLLLLAIPRLVSIGFRFSQPLLILRVTKYLDKSKSESQNFGYGLIGATGLVYLGIAVTTSLYKHQLNRVITMIRGSLVVAIYDKTLSLNESTLGDSAALSLMSTDTETICANLVFLDSLVMSPIEIALGIALMARQVGVACLAPVLVSLASTFLGLYIAARAGPLQKLWNQATQERVTFTASVLGVPRAMRMLGLDNLLAKLMSDLRFDELEKSKGARLYVTWRNFVANLSRIFSPFFTFLIFVYARGPSALNASEAFTILALIALITTPIQLLVNVLSQFGVGTGCFERIQAYLTLPEGRPNSTEELPTAKVCTRSIDESTPLQYLPRRISDTFRIEGGCFTYPGSDKPALQNIDLIIPPSSLTIVVGPVGSGKSTLLKAVMSFCSEGRTSSQQLPSDVAYCSQEPWLPNDTVQNIILGPLEMDYEWYHSVLKACDLERDLSSMPLVDQTVGTKGTSLSGGQRQRLALARALYARKPLLLLDDVLSSLDSRTAQTVFENVLGPEGLARNNKMAVVLVTHSESHLRKADDILVLGTDGHIEKQGTFEQIFSQTLQADLISENVTEIPSAESKRLEDEQLQQRPEHTPLQASKFEDEQQDLARKTGDLSL</sequence>
<dbReference type="InterPro" id="IPR050173">
    <property type="entry name" value="ABC_transporter_C-like"/>
</dbReference>
<dbReference type="SMART" id="SM00382">
    <property type="entry name" value="AAA"/>
    <property type="match status" value="1"/>
</dbReference>
<dbReference type="PANTHER" id="PTHR24223">
    <property type="entry name" value="ATP-BINDING CASSETTE SUB-FAMILY C"/>
    <property type="match status" value="1"/>
</dbReference>
<comment type="caution">
    <text evidence="12">The sequence shown here is derived from an EMBL/GenBank/DDBJ whole genome shotgun (WGS) entry which is preliminary data.</text>
</comment>
<evidence type="ECO:0008006" key="14">
    <source>
        <dbReference type="Google" id="ProtNLM"/>
    </source>
</evidence>
<evidence type="ECO:0000259" key="11">
    <source>
        <dbReference type="PROSITE" id="PS50929"/>
    </source>
</evidence>
<evidence type="ECO:0000256" key="7">
    <source>
        <dbReference type="ARBA" id="ARBA00023136"/>
    </source>
</evidence>
<protein>
    <recommendedName>
        <fullName evidence="14">P-loop containing nucleoside triphosphate hydrolase protein</fullName>
    </recommendedName>
</protein>
<name>A0ABR4D415_9HELO</name>